<dbReference type="InterPro" id="IPR018490">
    <property type="entry name" value="cNMP-bd_dom_sf"/>
</dbReference>
<dbReference type="InterPro" id="IPR000595">
    <property type="entry name" value="cNMP-bd_dom"/>
</dbReference>
<evidence type="ECO:0000259" key="1">
    <source>
        <dbReference type="PROSITE" id="PS50042"/>
    </source>
</evidence>
<gene>
    <name evidence="2" type="ORF">HG263_07400</name>
</gene>
<dbReference type="EMBL" id="JABBPG010000002">
    <property type="protein sequence ID" value="NOU50366.1"/>
    <property type="molecule type" value="Genomic_DNA"/>
</dbReference>
<comment type="caution">
    <text evidence="2">The sequence shown here is derived from an EMBL/GenBank/DDBJ whole genome shotgun (WGS) entry which is preliminary data.</text>
</comment>
<reference evidence="2 3" key="1">
    <citation type="submission" date="2020-04" db="EMBL/GenBank/DDBJ databases">
        <title>Pseudoalteromonas caenipelagi sp. nov., isolated from a tidal flat.</title>
        <authorList>
            <person name="Park S."/>
            <person name="Yoon J.-H."/>
        </authorList>
    </citation>
    <scope>NUCLEOTIDE SEQUENCE [LARGE SCALE GENOMIC DNA]</scope>
    <source>
        <strain evidence="2 3">JBTF-M23</strain>
    </source>
</reference>
<feature type="domain" description="Cyclic nucleotide-binding" evidence="1">
    <location>
        <begin position="14"/>
        <end position="135"/>
    </location>
</feature>
<evidence type="ECO:0000313" key="3">
    <source>
        <dbReference type="Proteomes" id="UP000586305"/>
    </source>
</evidence>
<dbReference type="CDD" id="cd00038">
    <property type="entry name" value="CAP_ED"/>
    <property type="match status" value="1"/>
</dbReference>
<dbReference type="InterPro" id="IPR014710">
    <property type="entry name" value="RmlC-like_jellyroll"/>
</dbReference>
<proteinExistence type="predicted"/>
<dbReference type="PROSITE" id="PS50042">
    <property type="entry name" value="CNMP_BINDING_3"/>
    <property type="match status" value="1"/>
</dbReference>
<protein>
    <submittedName>
        <fullName evidence="2">Crp/Fnr family transcriptional regulator</fullName>
    </submittedName>
</protein>
<organism evidence="2 3">
    <name type="scientific">Pseudoalteromonas caenipelagi</name>
    <dbReference type="NCBI Taxonomy" id="2726988"/>
    <lineage>
        <taxon>Bacteria</taxon>
        <taxon>Pseudomonadati</taxon>
        <taxon>Pseudomonadota</taxon>
        <taxon>Gammaproteobacteria</taxon>
        <taxon>Alteromonadales</taxon>
        <taxon>Pseudoalteromonadaceae</taxon>
        <taxon>Pseudoalteromonas</taxon>
    </lineage>
</organism>
<dbReference type="Pfam" id="PF00027">
    <property type="entry name" value="cNMP_binding"/>
    <property type="match status" value="1"/>
</dbReference>
<dbReference type="Gene3D" id="2.60.120.10">
    <property type="entry name" value="Jelly Rolls"/>
    <property type="match status" value="1"/>
</dbReference>
<dbReference type="RefSeq" id="WP_171625428.1">
    <property type="nucleotide sequence ID" value="NZ_JABBPG010000002.1"/>
</dbReference>
<accession>A0A849VAQ9</accession>
<dbReference type="SUPFAM" id="SSF51206">
    <property type="entry name" value="cAMP-binding domain-like"/>
    <property type="match status" value="1"/>
</dbReference>
<dbReference type="AlphaFoldDB" id="A0A849VAQ9"/>
<name>A0A849VAQ9_9GAMM</name>
<sequence>MSDALKMLRNVMEGYSPISPTTWQQIVSLCTKSTYKKDQYIYPYGELPNSFAFINRGIVRLFACDHQGHEYNKRFFCAGEFPGIMSALHQKKAVEQGIQCLQNCEVLLINFKAYREVLFDNHELMRFQIKYLEKNWLLEKDQREICLIQQDATERYLLFLQQNASLVEQIPQYHLASHLGISATQLSRIRKSLKTSRSFT</sequence>
<dbReference type="Proteomes" id="UP000586305">
    <property type="component" value="Unassembled WGS sequence"/>
</dbReference>
<evidence type="ECO:0000313" key="2">
    <source>
        <dbReference type="EMBL" id="NOU50366.1"/>
    </source>
</evidence>
<keyword evidence="3" id="KW-1185">Reference proteome</keyword>